<keyword evidence="3" id="KW-1185">Reference proteome</keyword>
<feature type="non-terminal residue" evidence="2">
    <location>
        <position position="1"/>
    </location>
</feature>
<accession>A0A392RZ13</accession>
<sequence length="116" mass="12829">LPEGIGRRLRSRTPKPTPTDVITPAVTKKGKDSSLKPVKYGPMRTWSKGTSPSENKKKPLKRKSSPSSESDYDVEKDAPSIKTPVKKIMTAKKPPPEVEEVPCDNVSFHKAAYAQR</sequence>
<comment type="caution">
    <text evidence="2">The sequence shown here is derived from an EMBL/GenBank/DDBJ whole genome shotgun (WGS) entry which is preliminary data.</text>
</comment>
<feature type="non-terminal residue" evidence="2">
    <location>
        <position position="116"/>
    </location>
</feature>
<name>A0A392RZ13_9FABA</name>
<proteinExistence type="predicted"/>
<evidence type="ECO:0000313" key="3">
    <source>
        <dbReference type="Proteomes" id="UP000265520"/>
    </source>
</evidence>
<evidence type="ECO:0000256" key="1">
    <source>
        <dbReference type="SAM" id="MobiDB-lite"/>
    </source>
</evidence>
<dbReference type="EMBL" id="LXQA010294557">
    <property type="protein sequence ID" value="MCI41639.1"/>
    <property type="molecule type" value="Genomic_DNA"/>
</dbReference>
<dbReference type="AlphaFoldDB" id="A0A392RZ13"/>
<evidence type="ECO:0000313" key="2">
    <source>
        <dbReference type="EMBL" id="MCI41639.1"/>
    </source>
</evidence>
<organism evidence="2 3">
    <name type="scientific">Trifolium medium</name>
    <dbReference type="NCBI Taxonomy" id="97028"/>
    <lineage>
        <taxon>Eukaryota</taxon>
        <taxon>Viridiplantae</taxon>
        <taxon>Streptophyta</taxon>
        <taxon>Embryophyta</taxon>
        <taxon>Tracheophyta</taxon>
        <taxon>Spermatophyta</taxon>
        <taxon>Magnoliopsida</taxon>
        <taxon>eudicotyledons</taxon>
        <taxon>Gunneridae</taxon>
        <taxon>Pentapetalae</taxon>
        <taxon>rosids</taxon>
        <taxon>fabids</taxon>
        <taxon>Fabales</taxon>
        <taxon>Fabaceae</taxon>
        <taxon>Papilionoideae</taxon>
        <taxon>50 kb inversion clade</taxon>
        <taxon>NPAAA clade</taxon>
        <taxon>Hologalegina</taxon>
        <taxon>IRL clade</taxon>
        <taxon>Trifolieae</taxon>
        <taxon>Trifolium</taxon>
    </lineage>
</organism>
<reference evidence="2 3" key="1">
    <citation type="journal article" date="2018" name="Front. Plant Sci.">
        <title>Red Clover (Trifolium pratense) and Zigzag Clover (T. medium) - A Picture of Genomic Similarities and Differences.</title>
        <authorList>
            <person name="Dluhosova J."/>
            <person name="Istvanek J."/>
            <person name="Nedelnik J."/>
            <person name="Repkova J."/>
        </authorList>
    </citation>
    <scope>NUCLEOTIDE SEQUENCE [LARGE SCALE GENOMIC DNA]</scope>
    <source>
        <strain evidence="3">cv. 10/8</strain>
        <tissue evidence="2">Leaf</tissue>
    </source>
</reference>
<evidence type="ECO:0008006" key="4">
    <source>
        <dbReference type="Google" id="ProtNLM"/>
    </source>
</evidence>
<feature type="region of interest" description="Disordered" evidence="1">
    <location>
        <begin position="1"/>
        <end position="116"/>
    </location>
</feature>
<dbReference type="Proteomes" id="UP000265520">
    <property type="component" value="Unassembled WGS sequence"/>
</dbReference>
<protein>
    <recommendedName>
        <fullName evidence="4">Envelope-like protein</fullName>
    </recommendedName>
</protein>